<comment type="caution">
    <text evidence="1">The sequence shown here is derived from an EMBL/GenBank/DDBJ whole genome shotgun (WGS) entry which is preliminary data.</text>
</comment>
<dbReference type="InterPro" id="IPR036735">
    <property type="entry name" value="NGN_dom_sf"/>
</dbReference>
<dbReference type="EMBL" id="JAMBOL010000048">
    <property type="protein sequence ID" value="MCM3716639.1"/>
    <property type="molecule type" value="Genomic_DNA"/>
</dbReference>
<accession>A0A9X2DTD7</accession>
<name>A0A9X2DTD7_9BACI</name>
<keyword evidence="2" id="KW-1185">Reference proteome</keyword>
<gene>
    <name evidence="1" type="ORF">M3202_21590</name>
</gene>
<protein>
    <submittedName>
        <fullName evidence="1">Uncharacterized protein</fullName>
    </submittedName>
</protein>
<evidence type="ECO:0000313" key="2">
    <source>
        <dbReference type="Proteomes" id="UP001139179"/>
    </source>
</evidence>
<evidence type="ECO:0000313" key="1">
    <source>
        <dbReference type="EMBL" id="MCM3716639.1"/>
    </source>
</evidence>
<organism evidence="1 2">
    <name type="scientific">Halalkalibacter oceani</name>
    <dbReference type="NCBI Taxonomy" id="1653776"/>
    <lineage>
        <taxon>Bacteria</taxon>
        <taxon>Bacillati</taxon>
        <taxon>Bacillota</taxon>
        <taxon>Bacilli</taxon>
        <taxon>Bacillales</taxon>
        <taxon>Bacillaceae</taxon>
        <taxon>Halalkalibacter</taxon>
    </lineage>
</organism>
<proteinExistence type="predicted"/>
<sequence>MIYAIYCKTGSEMKAKELLEQLIPDRIQEKATIICPSSTTICIKDHRRSKRIRNMAYNYIYIQIKDSDGSSFNEVYEICRGIPYINKIFDRSIPEQEFNRFMKRLGMTINEAEVLIETNYSYDKKTKRYLNQINQALTPEERSQMESNLEEEMERPSCVIEQSERLIKVAKKSDNSKFQRVYVHRSKKKGLVQVPYEILNKALQVAKQENITVSQLEKPKVLLPYINRVLEKELMTQQ</sequence>
<dbReference type="RefSeq" id="WP_251225287.1">
    <property type="nucleotide sequence ID" value="NZ_JAMBOL010000048.1"/>
</dbReference>
<dbReference type="Gene3D" id="3.30.70.940">
    <property type="entry name" value="NusG, N-terminal domain"/>
    <property type="match status" value="1"/>
</dbReference>
<dbReference type="SUPFAM" id="SSF82679">
    <property type="entry name" value="N-utilization substance G protein NusG, N-terminal domain"/>
    <property type="match status" value="1"/>
</dbReference>
<dbReference type="Proteomes" id="UP001139179">
    <property type="component" value="Unassembled WGS sequence"/>
</dbReference>
<reference evidence="1" key="1">
    <citation type="submission" date="2022-05" db="EMBL/GenBank/DDBJ databases">
        <title>Comparative Genomics of Spacecraft Associated Microbes.</title>
        <authorList>
            <person name="Tran M.T."/>
            <person name="Wright A."/>
            <person name="Seuylemezian A."/>
            <person name="Eisen J."/>
            <person name="Coil D."/>
        </authorList>
    </citation>
    <scope>NUCLEOTIDE SEQUENCE</scope>
    <source>
        <strain evidence="1">214.1.1</strain>
    </source>
</reference>
<dbReference type="GO" id="GO:0006354">
    <property type="term" value="P:DNA-templated transcription elongation"/>
    <property type="evidence" value="ECO:0007669"/>
    <property type="project" value="InterPro"/>
</dbReference>
<dbReference type="AlphaFoldDB" id="A0A9X2DTD7"/>